<name>A0A5Q5AQE8_9PROT</name>
<proteinExistence type="predicted"/>
<reference evidence="1" key="2">
    <citation type="journal article" date="2019" name="ISME J.">
        <title>Seeking active RubisCOs from the currently uncultured microbial majority colonizing deep-sea hydrothermal vent environments.</title>
        <authorList>
            <person name="Boehnke S."/>
            <person name="Perner M."/>
        </authorList>
    </citation>
    <scope>NUCLEOTIDE SEQUENCE</scope>
</reference>
<evidence type="ECO:0000313" key="1">
    <source>
        <dbReference type="EMBL" id="QED22221.1"/>
    </source>
</evidence>
<organism evidence="1">
    <name type="scientific">uncultured Alphaproteobacteria bacterium</name>
    <dbReference type="NCBI Taxonomy" id="91750"/>
    <lineage>
        <taxon>Bacteria</taxon>
        <taxon>Pseudomonadati</taxon>
        <taxon>Pseudomonadota</taxon>
        <taxon>Alphaproteobacteria</taxon>
        <taxon>environmental samples</taxon>
    </lineage>
</organism>
<dbReference type="EMBL" id="MK204374">
    <property type="protein sequence ID" value="QED22221.1"/>
    <property type="molecule type" value="Genomic_DNA"/>
</dbReference>
<sequence length="191" mass="20336">MAVNLDDYREELTGMAPVLADTLDATFAEAARTMSAQGLKDYLDGARSMVGLGKGPDLLVTYMEEMPLVARECGEDVIRDCIVAVLKLASMTSGDVLVRMLATLPNVARRLRRSGIVARHWRLWAAQAGKAAPVFRNRDGEPFAPGPGQAKNVFTAAPSVSRMSGSSVIGSTSAIWQAATGAMPLVINWAA</sequence>
<accession>A0A5Q5AQE8</accession>
<dbReference type="AlphaFoldDB" id="A0A5Q5AQE8"/>
<gene>
    <name evidence="1" type="primary">vWR domain</name>
</gene>
<protein>
    <submittedName>
        <fullName evidence="1">VWR domain-containing protein</fullName>
    </submittedName>
</protein>
<reference evidence="1" key="1">
    <citation type="submission" date="2018-11" db="EMBL/GenBank/DDBJ databases">
        <authorList>
            <person name="Boehnke-Brandt S."/>
            <person name="Perner M."/>
        </authorList>
    </citation>
    <scope>NUCLEOTIDE SEQUENCE</scope>
</reference>